<protein>
    <submittedName>
        <fullName evidence="1">Uncharacterized protein</fullName>
    </submittedName>
</protein>
<reference evidence="1" key="2">
    <citation type="journal article" date="2024" name="Plant">
        <title>Genomic evolution and insights into agronomic trait innovations of Sesamum species.</title>
        <authorList>
            <person name="Miao H."/>
            <person name="Wang L."/>
            <person name="Qu L."/>
            <person name="Liu H."/>
            <person name="Sun Y."/>
            <person name="Le M."/>
            <person name="Wang Q."/>
            <person name="Wei S."/>
            <person name="Zheng Y."/>
            <person name="Lin W."/>
            <person name="Duan Y."/>
            <person name="Cao H."/>
            <person name="Xiong S."/>
            <person name="Wang X."/>
            <person name="Wei L."/>
            <person name="Li C."/>
            <person name="Ma Q."/>
            <person name="Ju M."/>
            <person name="Zhao R."/>
            <person name="Li G."/>
            <person name="Mu C."/>
            <person name="Tian Q."/>
            <person name="Mei H."/>
            <person name="Zhang T."/>
            <person name="Gao T."/>
            <person name="Zhang H."/>
        </authorList>
    </citation>
    <scope>NUCLEOTIDE SEQUENCE</scope>
    <source>
        <strain evidence="1">G02</strain>
    </source>
</reference>
<dbReference type="EMBL" id="JACGWJ010000016">
    <property type="protein sequence ID" value="KAL0360889.1"/>
    <property type="molecule type" value="Genomic_DNA"/>
</dbReference>
<dbReference type="AlphaFoldDB" id="A0AAW2PZI3"/>
<accession>A0AAW2PZI3</accession>
<name>A0AAW2PZI3_SESRA</name>
<gene>
    <name evidence="1" type="ORF">Sradi_3773400</name>
</gene>
<evidence type="ECO:0000313" key="1">
    <source>
        <dbReference type="EMBL" id="KAL0360889.1"/>
    </source>
</evidence>
<comment type="caution">
    <text evidence="1">The sequence shown here is derived from an EMBL/GenBank/DDBJ whole genome shotgun (WGS) entry which is preliminary data.</text>
</comment>
<organism evidence="1">
    <name type="scientific">Sesamum radiatum</name>
    <name type="common">Black benniseed</name>
    <dbReference type="NCBI Taxonomy" id="300843"/>
    <lineage>
        <taxon>Eukaryota</taxon>
        <taxon>Viridiplantae</taxon>
        <taxon>Streptophyta</taxon>
        <taxon>Embryophyta</taxon>
        <taxon>Tracheophyta</taxon>
        <taxon>Spermatophyta</taxon>
        <taxon>Magnoliopsida</taxon>
        <taxon>eudicotyledons</taxon>
        <taxon>Gunneridae</taxon>
        <taxon>Pentapetalae</taxon>
        <taxon>asterids</taxon>
        <taxon>lamiids</taxon>
        <taxon>Lamiales</taxon>
        <taxon>Pedaliaceae</taxon>
        <taxon>Sesamum</taxon>
    </lineage>
</organism>
<proteinExistence type="predicted"/>
<sequence length="60" mass="6359">MKDVCLRVGLAFYGSYPLEEGVEEVLWRGSSVNGSASLGGPRTIVPLAGTRDVLGSTYRA</sequence>
<reference evidence="1" key="1">
    <citation type="submission" date="2020-06" db="EMBL/GenBank/DDBJ databases">
        <authorList>
            <person name="Li T."/>
            <person name="Hu X."/>
            <person name="Zhang T."/>
            <person name="Song X."/>
            <person name="Zhang H."/>
            <person name="Dai N."/>
            <person name="Sheng W."/>
            <person name="Hou X."/>
            <person name="Wei L."/>
        </authorList>
    </citation>
    <scope>NUCLEOTIDE SEQUENCE</scope>
    <source>
        <strain evidence="1">G02</strain>
        <tissue evidence="1">Leaf</tissue>
    </source>
</reference>